<dbReference type="OrthoDB" id="25887at2759"/>
<keyword evidence="5" id="KW-1185">Reference proteome</keyword>
<dbReference type="Ensembl" id="ENSELUT00000037794.3">
    <property type="protein sequence ID" value="ENSELUP00000033707.1"/>
    <property type="gene ID" value="ENSELUG00000012022.3"/>
</dbReference>
<reference evidence="4" key="3">
    <citation type="submission" date="2025-08" db="UniProtKB">
        <authorList>
            <consortium name="Ensembl"/>
        </authorList>
    </citation>
    <scope>IDENTIFICATION</scope>
</reference>
<dbReference type="STRING" id="8010.ENSELUP00000033707"/>
<organism evidence="4 5">
    <name type="scientific">Esox lucius</name>
    <name type="common">Northern pike</name>
    <dbReference type="NCBI Taxonomy" id="8010"/>
    <lineage>
        <taxon>Eukaryota</taxon>
        <taxon>Metazoa</taxon>
        <taxon>Chordata</taxon>
        <taxon>Craniata</taxon>
        <taxon>Vertebrata</taxon>
        <taxon>Euteleostomi</taxon>
        <taxon>Actinopterygii</taxon>
        <taxon>Neopterygii</taxon>
        <taxon>Teleostei</taxon>
        <taxon>Protacanthopterygii</taxon>
        <taxon>Esociformes</taxon>
        <taxon>Esocidae</taxon>
        <taxon>Esox</taxon>
    </lineage>
</organism>
<evidence type="ECO:0000313" key="5">
    <source>
        <dbReference type="Proteomes" id="UP000265140"/>
    </source>
</evidence>
<reference evidence="4" key="4">
    <citation type="submission" date="2025-09" db="UniProtKB">
        <authorList>
            <consortium name="Ensembl"/>
        </authorList>
    </citation>
    <scope>IDENTIFICATION</scope>
</reference>
<dbReference type="GO" id="GO:0045505">
    <property type="term" value="F:dynein intermediate chain binding"/>
    <property type="evidence" value="ECO:0007669"/>
    <property type="project" value="TreeGrafter"/>
</dbReference>
<sequence>MEGLSSFHNLQALSALLSTQGDDDEDDCKNMKSSALMSPGDIHAPPSVANKTGTTAYAKADSKAIWCEEEVIEGSQFDDLTDTRPQPEYDIVLKQSVGTEDIFLGMSGKDPSSMCCDSMLVKIKMPGTKASDVVLDVKDKFLDLRTPNYKLGLHLPHPVHSQEGKAHFYSERQELEVTLPMNRLMDQINLQ</sequence>
<dbReference type="AlphaFoldDB" id="A0A3P8ZY88"/>
<protein>
    <recommendedName>
        <fullName evidence="3">PIH1D1/2/3 CS-like domain-containing protein</fullName>
    </recommendedName>
</protein>
<reference evidence="4" key="2">
    <citation type="submission" date="2020-02" db="EMBL/GenBank/DDBJ databases">
        <title>Esox lucius (northern pike) genome, fEsoLuc1, primary haplotype.</title>
        <authorList>
            <person name="Myers G."/>
            <person name="Karagic N."/>
            <person name="Meyer A."/>
            <person name="Pippel M."/>
            <person name="Reichard M."/>
            <person name="Winkler S."/>
            <person name="Tracey A."/>
            <person name="Sims Y."/>
            <person name="Howe K."/>
            <person name="Rhie A."/>
            <person name="Formenti G."/>
            <person name="Durbin R."/>
            <person name="Fedrigo O."/>
            <person name="Jarvis E.D."/>
        </authorList>
    </citation>
    <scope>NUCLEOTIDE SEQUENCE [LARGE SCALE GENOMIC DNA]</scope>
</reference>
<reference evidence="5" key="1">
    <citation type="journal article" date="2014" name="PLoS ONE">
        <title>The genome and linkage map of the northern pike (Esox lucius): conserved synteny revealed between the salmonid sister group and the Neoteleostei.</title>
        <authorList>
            <person name="Rondeau E.B."/>
            <person name="Minkley D.R."/>
            <person name="Leong J.S."/>
            <person name="Messmer A.M."/>
            <person name="Jantzen J.R."/>
            <person name="von Schalburg K.R."/>
            <person name="Lemon C."/>
            <person name="Bird N.H."/>
            <person name="Koop B.F."/>
        </authorList>
    </citation>
    <scope>NUCLEOTIDE SEQUENCE</scope>
</reference>
<dbReference type="OMA" id="ESMVVHK"/>
<accession>A0A3P8ZY88</accession>
<dbReference type="RefSeq" id="XP_010892860.1">
    <property type="nucleotide sequence ID" value="XM_010894558.4"/>
</dbReference>
<dbReference type="GO" id="GO:0005737">
    <property type="term" value="C:cytoplasm"/>
    <property type="evidence" value="ECO:0007669"/>
    <property type="project" value="TreeGrafter"/>
</dbReference>
<dbReference type="GeneID" id="105024556"/>
<dbReference type="InterPro" id="IPR041442">
    <property type="entry name" value="PIH1D1/2/3_CS-like"/>
</dbReference>
<evidence type="ECO:0000313" key="4">
    <source>
        <dbReference type="Ensembl" id="ENSELUP00000033707.1"/>
    </source>
</evidence>
<evidence type="ECO:0000256" key="1">
    <source>
        <dbReference type="ARBA" id="ARBA00008511"/>
    </source>
</evidence>
<dbReference type="GeneTree" id="ENSGT00390000015219"/>
<proteinExistence type="inferred from homology"/>
<evidence type="ECO:0000259" key="3">
    <source>
        <dbReference type="Pfam" id="PF18201"/>
    </source>
</evidence>
<dbReference type="GO" id="GO:0030317">
    <property type="term" value="P:flagellated sperm motility"/>
    <property type="evidence" value="ECO:0007669"/>
    <property type="project" value="TreeGrafter"/>
</dbReference>
<dbReference type="CTD" id="139212"/>
<feature type="domain" description="PIH1D1/2/3 CS-like" evidence="3">
    <location>
        <begin position="86"/>
        <end position="181"/>
    </location>
</feature>
<dbReference type="Pfam" id="PF18201">
    <property type="entry name" value="PIH1_CS"/>
    <property type="match status" value="1"/>
</dbReference>
<dbReference type="InParanoid" id="A0A3P8ZY88"/>
<evidence type="ECO:0000256" key="2">
    <source>
        <dbReference type="SAM" id="MobiDB-lite"/>
    </source>
</evidence>
<dbReference type="PANTHER" id="PTHR21083:SF0">
    <property type="entry name" value="DYNEIN AXONEMAL ASSEMBLY FACTOR 6"/>
    <property type="match status" value="1"/>
</dbReference>
<dbReference type="Bgee" id="ENSELUG00000012022">
    <property type="expression patterns" value="Expressed in mesonephros and 6 other cell types or tissues"/>
</dbReference>
<feature type="region of interest" description="Disordered" evidence="2">
    <location>
        <begin position="20"/>
        <end position="49"/>
    </location>
</feature>
<dbReference type="Proteomes" id="UP000265140">
    <property type="component" value="Chromosome 3"/>
</dbReference>
<dbReference type="InterPro" id="IPR008978">
    <property type="entry name" value="HSP20-like_chaperone"/>
</dbReference>
<dbReference type="PANTHER" id="PTHR21083">
    <property type="entry name" value="TWISTER"/>
    <property type="match status" value="1"/>
</dbReference>
<dbReference type="Gene3D" id="2.60.40.790">
    <property type="match status" value="1"/>
</dbReference>
<name>A0A3P8ZY88_ESOLU</name>
<dbReference type="KEGG" id="els:105024556"/>
<dbReference type="InterPro" id="IPR026697">
    <property type="entry name" value="DNAAF6"/>
</dbReference>
<comment type="similarity">
    <text evidence="1">Belongs to the PIH1 family.</text>
</comment>
<dbReference type="GO" id="GO:0051087">
    <property type="term" value="F:protein-folding chaperone binding"/>
    <property type="evidence" value="ECO:0007669"/>
    <property type="project" value="InterPro"/>
</dbReference>
<dbReference type="GO" id="GO:0070286">
    <property type="term" value="P:axonemal dynein complex assembly"/>
    <property type="evidence" value="ECO:0007669"/>
    <property type="project" value="Ensembl"/>
</dbReference>
<dbReference type="SUPFAM" id="SSF49764">
    <property type="entry name" value="HSP20-like chaperones"/>
    <property type="match status" value="1"/>
</dbReference>